<evidence type="ECO:0000313" key="3">
    <source>
        <dbReference type="EMBL" id="RZC18754.1"/>
    </source>
</evidence>
<dbReference type="InterPro" id="IPR050466">
    <property type="entry name" value="Carboxylest/Gibb_receptor"/>
</dbReference>
<keyword evidence="4" id="KW-1185">Reference proteome</keyword>
<dbReference type="EMBL" id="QZWG01000003">
    <property type="protein sequence ID" value="RZC18754.1"/>
    <property type="molecule type" value="Genomic_DNA"/>
</dbReference>
<comment type="similarity">
    <text evidence="1">Belongs to the 'GDXG' lipolytic enzyme family.</text>
</comment>
<accession>A0A445L734</accession>
<dbReference type="InterPro" id="IPR013094">
    <property type="entry name" value="AB_hydrolase_3"/>
</dbReference>
<dbReference type="Proteomes" id="UP000289340">
    <property type="component" value="Chromosome 3"/>
</dbReference>
<name>A0A445L734_GLYSO</name>
<dbReference type="Gene3D" id="3.40.50.1820">
    <property type="entry name" value="alpha/beta hydrolase"/>
    <property type="match status" value="1"/>
</dbReference>
<dbReference type="Gramene" id="XM_028367943.1">
    <property type="protein sequence ID" value="XP_028223744.1"/>
    <property type="gene ID" value="LOC114405368"/>
</dbReference>
<dbReference type="GO" id="GO:0016787">
    <property type="term" value="F:hydrolase activity"/>
    <property type="evidence" value="ECO:0007669"/>
    <property type="project" value="InterPro"/>
</dbReference>
<dbReference type="SUPFAM" id="SSF53474">
    <property type="entry name" value="alpha/beta-Hydrolases"/>
    <property type="match status" value="1"/>
</dbReference>
<evidence type="ECO:0000313" key="4">
    <source>
        <dbReference type="Proteomes" id="UP000289340"/>
    </source>
</evidence>
<evidence type="ECO:0000259" key="2">
    <source>
        <dbReference type="Pfam" id="PF07859"/>
    </source>
</evidence>
<dbReference type="Pfam" id="PF07859">
    <property type="entry name" value="Abhydrolase_3"/>
    <property type="match status" value="1"/>
</dbReference>
<protein>
    <submittedName>
        <fullName evidence="3">Putative carboxylesterase 9</fullName>
    </submittedName>
</protein>
<dbReference type="AlphaFoldDB" id="A0A445L734"/>
<dbReference type="PANTHER" id="PTHR23024">
    <property type="entry name" value="ARYLACETAMIDE DEACETYLASE"/>
    <property type="match status" value="1"/>
</dbReference>
<gene>
    <name evidence="3" type="ORF">D0Y65_005826</name>
</gene>
<proteinExistence type="inferred from homology"/>
<evidence type="ECO:0000256" key="1">
    <source>
        <dbReference type="ARBA" id="ARBA00010515"/>
    </source>
</evidence>
<reference evidence="3 4" key="1">
    <citation type="submission" date="2018-09" db="EMBL/GenBank/DDBJ databases">
        <title>A high-quality reference genome of wild soybean provides a powerful tool to mine soybean genomes.</title>
        <authorList>
            <person name="Xie M."/>
            <person name="Chung C.Y.L."/>
            <person name="Li M.-W."/>
            <person name="Wong F.-L."/>
            <person name="Chan T.-F."/>
            <person name="Lam H.-M."/>
        </authorList>
    </citation>
    <scope>NUCLEOTIDE SEQUENCE [LARGE SCALE GENOMIC DNA]</scope>
    <source>
        <strain evidence="4">cv. W05</strain>
        <tissue evidence="3">Hypocotyl of etiolated seedlings</tissue>
    </source>
</reference>
<comment type="caution">
    <text evidence="3">The sequence shown here is derived from an EMBL/GenBank/DDBJ whole genome shotgun (WGS) entry which is preliminary data.</text>
</comment>
<organism evidence="3 4">
    <name type="scientific">Glycine soja</name>
    <name type="common">Wild soybean</name>
    <dbReference type="NCBI Taxonomy" id="3848"/>
    <lineage>
        <taxon>Eukaryota</taxon>
        <taxon>Viridiplantae</taxon>
        <taxon>Streptophyta</taxon>
        <taxon>Embryophyta</taxon>
        <taxon>Tracheophyta</taxon>
        <taxon>Spermatophyta</taxon>
        <taxon>Magnoliopsida</taxon>
        <taxon>eudicotyledons</taxon>
        <taxon>Gunneridae</taxon>
        <taxon>Pentapetalae</taxon>
        <taxon>rosids</taxon>
        <taxon>fabids</taxon>
        <taxon>Fabales</taxon>
        <taxon>Fabaceae</taxon>
        <taxon>Papilionoideae</taxon>
        <taxon>50 kb inversion clade</taxon>
        <taxon>NPAAA clade</taxon>
        <taxon>indigoferoid/millettioid clade</taxon>
        <taxon>Phaseoleae</taxon>
        <taxon>Glycine</taxon>
        <taxon>Glycine subgen. Soja</taxon>
    </lineage>
</organism>
<dbReference type="InterPro" id="IPR029058">
    <property type="entry name" value="AB_hydrolase_fold"/>
</dbReference>
<dbReference type="SMR" id="A0A445L734"/>
<dbReference type="PANTHER" id="PTHR23024:SF212">
    <property type="entry name" value="CARBOXYLESTERASE 9-RELATED"/>
    <property type="match status" value="1"/>
</dbReference>
<feature type="domain" description="Alpha/beta hydrolase fold-3" evidence="2">
    <location>
        <begin position="77"/>
        <end position="297"/>
    </location>
</feature>
<sequence length="319" mass="35878">MSKFDPYTHLGITLNPDGTVTRAFKAPTVDANPEPSPGTTTVSKDITLDTQKETWVRIFRPTRLPSDHNTVARLPIVIYFHNGGFLFHSPANLSCHKKCTQIASDVPSVVVSASYRLAPENRLPAMYHDARDAVLWVKKQMNDPNGEQWLKDYGDASRVYIYGCDSGANIAFNVSMQVADLDLEPLRIRGLVMNQPMFGGEKRTGSELRYATDETLPLPVLDLMWYLTLPKETDRDHRYCNPMVKGPHLDNVKKLRKCLVIGFHGDIMVDRQQEFVTMLAKWGAQVEARFDQVGFHNIDMVDAARASAIINIAKDFILG</sequence>